<sequence>MNDTSDWIRSQEKTDEVQYGSNNDGRVNRYRSWKHPPQGWVKCNYDRSFLGADQNAKAGWIVRDNRGTYLGLGQAEAKKVSSAIEAEFQALIISMQNCWCRGYRNIIFGSDSRNVVALVNKLSLNFGLFNWTREVWSWMTKFDDISFTWVPREGNKPADMLATRNLTNQEIFIYHP</sequence>
<dbReference type="PANTHER" id="PTHR47074:SF78">
    <property type="entry name" value="GB|AAF30348.1-RELATED"/>
    <property type="match status" value="1"/>
</dbReference>
<organism evidence="3 4">
    <name type="scientific">Microthlaspi erraticum</name>
    <dbReference type="NCBI Taxonomy" id="1685480"/>
    <lineage>
        <taxon>Eukaryota</taxon>
        <taxon>Viridiplantae</taxon>
        <taxon>Streptophyta</taxon>
        <taxon>Embryophyta</taxon>
        <taxon>Tracheophyta</taxon>
        <taxon>Spermatophyta</taxon>
        <taxon>Magnoliopsida</taxon>
        <taxon>eudicotyledons</taxon>
        <taxon>Gunneridae</taxon>
        <taxon>Pentapetalae</taxon>
        <taxon>rosids</taxon>
        <taxon>malvids</taxon>
        <taxon>Brassicales</taxon>
        <taxon>Brassicaceae</taxon>
        <taxon>Coluteocarpeae</taxon>
        <taxon>Microthlaspi</taxon>
    </lineage>
</organism>
<dbReference type="InterPro" id="IPR012337">
    <property type="entry name" value="RNaseH-like_sf"/>
</dbReference>
<dbReference type="InterPro" id="IPR052929">
    <property type="entry name" value="RNase_H-like_EbsB-rel"/>
</dbReference>
<dbReference type="Proteomes" id="UP000467841">
    <property type="component" value="Unassembled WGS sequence"/>
</dbReference>
<evidence type="ECO:0000259" key="2">
    <source>
        <dbReference type="Pfam" id="PF13456"/>
    </source>
</evidence>
<dbReference type="GO" id="GO:0004523">
    <property type="term" value="F:RNA-DNA hybrid ribonuclease activity"/>
    <property type="evidence" value="ECO:0007669"/>
    <property type="project" value="InterPro"/>
</dbReference>
<dbReference type="OrthoDB" id="1108735at2759"/>
<proteinExistence type="predicted"/>
<dbReference type="CDD" id="cd06222">
    <property type="entry name" value="RNase_H_like"/>
    <property type="match status" value="1"/>
</dbReference>
<dbReference type="GO" id="GO:0003676">
    <property type="term" value="F:nucleic acid binding"/>
    <property type="evidence" value="ECO:0007669"/>
    <property type="project" value="InterPro"/>
</dbReference>
<dbReference type="InterPro" id="IPR036397">
    <property type="entry name" value="RNaseH_sf"/>
</dbReference>
<dbReference type="Gene3D" id="3.30.420.10">
    <property type="entry name" value="Ribonuclease H-like superfamily/Ribonuclease H"/>
    <property type="match status" value="1"/>
</dbReference>
<dbReference type="InterPro" id="IPR002156">
    <property type="entry name" value="RNaseH_domain"/>
</dbReference>
<feature type="domain" description="RNase H type-1" evidence="2">
    <location>
        <begin position="44"/>
        <end position="164"/>
    </location>
</feature>
<gene>
    <name evidence="3" type="ORF">MERR_LOCUS30199</name>
</gene>
<comment type="caution">
    <text evidence="3">The sequence shown here is derived from an EMBL/GenBank/DDBJ whole genome shotgun (WGS) entry which is preliminary data.</text>
</comment>
<keyword evidence="4" id="KW-1185">Reference proteome</keyword>
<dbReference type="AlphaFoldDB" id="A0A6D2K4E7"/>
<protein>
    <recommendedName>
        <fullName evidence="2">RNase H type-1 domain-containing protein</fullName>
    </recommendedName>
</protein>
<accession>A0A6D2K4E7</accession>
<dbReference type="SUPFAM" id="SSF53098">
    <property type="entry name" value="Ribonuclease H-like"/>
    <property type="match status" value="1"/>
</dbReference>
<dbReference type="Pfam" id="PF13456">
    <property type="entry name" value="RVT_3"/>
    <property type="match status" value="1"/>
</dbReference>
<feature type="region of interest" description="Disordered" evidence="1">
    <location>
        <begin position="1"/>
        <end position="23"/>
    </location>
</feature>
<evidence type="ECO:0000256" key="1">
    <source>
        <dbReference type="SAM" id="MobiDB-lite"/>
    </source>
</evidence>
<dbReference type="PANTHER" id="PTHR47074">
    <property type="entry name" value="BNAC02G40300D PROTEIN"/>
    <property type="match status" value="1"/>
</dbReference>
<dbReference type="EMBL" id="CACVBM020001274">
    <property type="protein sequence ID" value="CAA7042964.1"/>
    <property type="molecule type" value="Genomic_DNA"/>
</dbReference>
<evidence type="ECO:0000313" key="4">
    <source>
        <dbReference type="Proteomes" id="UP000467841"/>
    </source>
</evidence>
<name>A0A6D2K4E7_9BRAS</name>
<evidence type="ECO:0000313" key="3">
    <source>
        <dbReference type="EMBL" id="CAA7042964.1"/>
    </source>
</evidence>
<reference evidence="3" key="1">
    <citation type="submission" date="2020-01" db="EMBL/GenBank/DDBJ databases">
        <authorList>
            <person name="Mishra B."/>
        </authorList>
    </citation>
    <scope>NUCLEOTIDE SEQUENCE [LARGE SCALE GENOMIC DNA]</scope>
</reference>
<dbReference type="InterPro" id="IPR044730">
    <property type="entry name" value="RNase_H-like_dom_plant"/>
</dbReference>